<keyword evidence="9" id="KW-1185">Reference proteome</keyword>
<dbReference type="SUPFAM" id="SSF74653">
    <property type="entry name" value="TolA/TonB C-terminal domain"/>
    <property type="match status" value="1"/>
</dbReference>
<dbReference type="RefSeq" id="WP_007545902.1">
    <property type="nucleotide sequence ID" value="NZ_ABZS01000024.1"/>
</dbReference>
<comment type="subcellular location">
    <subcellularLocation>
        <location evidence="1">Membrane</location>
        <topology evidence="1">Single-pass membrane protein</topology>
    </subcellularLocation>
</comment>
<dbReference type="GO" id="GO:0055085">
    <property type="term" value="P:transmembrane transport"/>
    <property type="evidence" value="ECO:0007669"/>
    <property type="project" value="InterPro"/>
</dbReference>
<feature type="compositionally biased region" description="Polar residues" evidence="5">
    <location>
        <begin position="149"/>
        <end position="162"/>
    </location>
</feature>
<dbReference type="Gene3D" id="3.30.2420.10">
    <property type="entry name" value="TonB"/>
    <property type="match status" value="1"/>
</dbReference>
<dbReference type="NCBIfam" id="TIGR01352">
    <property type="entry name" value="tonB_Cterm"/>
    <property type="match status" value="1"/>
</dbReference>
<keyword evidence="3 6" id="KW-1133">Transmembrane helix</keyword>
<comment type="caution">
    <text evidence="8">The sequence shown here is derived from an EMBL/GenBank/DDBJ whole genome shotgun (WGS) entry which is preliminary data.</text>
</comment>
<evidence type="ECO:0000256" key="1">
    <source>
        <dbReference type="ARBA" id="ARBA00004167"/>
    </source>
</evidence>
<keyword evidence="2 6" id="KW-0812">Transmembrane</keyword>
<proteinExistence type="predicted"/>
<gene>
    <name evidence="8" type="ORF">SULYE_0380</name>
</gene>
<evidence type="ECO:0000313" key="8">
    <source>
        <dbReference type="EMBL" id="EEP61103.1"/>
    </source>
</evidence>
<dbReference type="EMBL" id="ABZS01000024">
    <property type="protein sequence ID" value="EEP61103.1"/>
    <property type="molecule type" value="Genomic_DNA"/>
</dbReference>
<dbReference type="OrthoDB" id="15284at2"/>
<evidence type="ECO:0000256" key="2">
    <source>
        <dbReference type="ARBA" id="ARBA00022692"/>
    </source>
</evidence>
<dbReference type="Pfam" id="PF03544">
    <property type="entry name" value="TonB_C"/>
    <property type="match status" value="1"/>
</dbReference>
<dbReference type="Proteomes" id="UP000005540">
    <property type="component" value="Unassembled WGS sequence"/>
</dbReference>
<sequence>MQISVYEDRKILIVGIQVSLITHIILYIFLKIVPFPTLSVDTQKPIEIKIEEIRKEIEKVEVKKIPVQTKKEEVKVKNPIVNEEKKDLPVRKSQANQIEKKETTSKTTPAEKIQDKPQESPIKKETLKIEDENLKLLSQIGKNPEGSGVQKSNQEESLSFGQKLSDIDKSAEGTALSRSLLYKPPPPKLTSSISQPSVKAKIWISPSGNVEKVELINITGDAEIDTAVIKYLKKWKFNPSNTNQTQWAIVTVRFGKGE</sequence>
<dbReference type="PROSITE" id="PS52015">
    <property type="entry name" value="TONB_CTD"/>
    <property type="match status" value="1"/>
</dbReference>
<evidence type="ECO:0000256" key="3">
    <source>
        <dbReference type="ARBA" id="ARBA00022989"/>
    </source>
</evidence>
<dbReference type="GO" id="GO:0016020">
    <property type="term" value="C:membrane"/>
    <property type="evidence" value="ECO:0007669"/>
    <property type="project" value="UniProtKB-SubCell"/>
</dbReference>
<evidence type="ECO:0000256" key="4">
    <source>
        <dbReference type="ARBA" id="ARBA00023136"/>
    </source>
</evidence>
<feature type="transmembrane region" description="Helical" evidence="6">
    <location>
        <begin position="12"/>
        <end position="30"/>
    </location>
</feature>
<reference evidence="8 9" key="1">
    <citation type="submission" date="2009-04" db="EMBL/GenBank/DDBJ databases">
        <authorList>
            <person name="Reysenbach A.-L."/>
            <person name="Heidelberg J.F."/>
            <person name="Nelson W.C."/>
        </authorList>
    </citation>
    <scope>NUCLEOTIDE SEQUENCE [LARGE SCALE GENOMIC DNA]</scope>
    <source>
        <strain evidence="8 9">SS-5</strain>
    </source>
</reference>
<evidence type="ECO:0000313" key="9">
    <source>
        <dbReference type="Proteomes" id="UP000005540"/>
    </source>
</evidence>
<accession>C4FIJ5</accession>
<evidence type="ECO:0000259" key="7">
    <source>
        <dbReference type="PROSITE" id="PS52015"/>
    </source>
</evidence>
<evidence type="ECO:0000256" key="5">
    <source>
        <dbReference type="SAM" id="MobiDB-lite"/>
    </source>
</evidence>
<evidence type="ECO:0000256" key="6">
    <source>
        <dbReference type="SAM" id="Phobius"/>
    </source>
</evidence>
<name>C4FIJ5_9AQUI</name>
<dbReference type="InterPro" id="IPR037682">
    <property type="entry name" value="TonB_C"/>
</dbReference>
<feature type="region of interest" description="Disordered" evidence="5">
    <location>
        <begin position="85"/>
        <end position="125"/>
    </location>
</feature>
<feature type="domain" description="TonB C-terminal" evidence="7">
    <location>
        <begin position="170"/>
        <end position="258"/>
    </location>
</feature>
<organism evidence="8 9">
    <name type="scientific">Sulfurihydrogenibium yellowstonense SS-5</name>
    <dbReference type="NCBI Taxonomy" id="432331"/>
    <lineage>
        <taxon>Bacteria</taxon>
        <taxon>Pseudomonadati</taxon>
        <taxon>Aquificota</taxon>
        <taxon>Aquificia</taxon>
        <taxon>Aquificales</taxon>
        <taxon>Hydrogenothermaceae</taxon>
        <taxon>Sulfurihydrogenibium</taxon>
    </lineage>
</organism>
<feature type="region of interest" description="Disordered" evidence="5">
    <location>
        <begin position="140"/>
        <end position="164"/>
    </location>
</feature>
<protein>
    <submittedName>
        <fullName evidence="8">Putative TonB protein</fullName>
    </submittedName>
</protein>
<dbReference type="AlphaFoldDB" id="C4FIJ5"/>
<feature type="compositionally biased region" description="Basic and acidic residues" evidence="5">
    <location>
        <begin position="112"/>
        <end position="125"/>
    </location>
</feature>
<dbReference type="InterPro" id="IPR006260">
    <property type="entry name" value="TonB/TolA_C"/>
</dbReference>
<keyword evidence="4 6" id="KW-0472">Membrane</keyword>